<dbReference type="Pfam" id="PF15828">
    <property type="entry name" value="RDD1"/>
    <property type="match status" value="1"/>
</dbReference>
<keyword evidence="4 6" id="KW-0472">Membrane</keyword>
<proteinExistence type="predicted"/>
<comment type="subcellular location">
    <subcellularLocation>
        <location evidence="1">Membrane</location>
        <topology evidence="1">Multi-pass membrane protein</topology>
    </subcellularLocation>
</comment>
<protein>
    <submittedName>
        <fullName evidence="8">Solute carrier family 22 member 13-like</fullName>
    </submittedName>
</protein>
<reference evidence="8 9" key="1">
    <citation type="journal article" date="2021" name="Sci. Rep.">
        <title>Chromosome anchoring in Senegalese sole (Solea senegalensis) reveals sex-associated markers and genome rearrangements in flatfish.</title>
        <authorList>
            <person name="Guerrero-Cozar I."/>
            <person name="Gomez-Garrido J."/>
            <person name="Berbel C."/>
            <person name="Martinez-Blanch J.F."/>
            <person name="Alioto T."/>
            <person name="Claros M.G."/>
            <person name="Gagnaire P.A."/>
            <person name="Manchado M."/>
        </authorList>
    </citation>
    <scope>NUCLEOTIDE SEQUENCE [LARGE SCALE GENOMIC DNA]</scope>
    <source>
        <strain evidence="8">Sse05_10M</strain>
    </source>
</reference>
<feature type="transmembrane region" description="Helical" evidence="6">
    <location>
        <begin position="356"/>
        <end position="375"/>
    </location>
</feature>
<keyword evidence="9" id="KW-1185">Reference proteome</keyword>
<dbReference type="InterPro" id="IPR020846">
    <property type="entry name" value="MFS_dom"/>
</dbReference>
<dbReference type="AlphaFoldDB" id="A0AAV6RC20"/>
<accession>A0AAV6RC20</accession>
<name>A0AAV6RC20_SOLSE</name>
<feature type="domain" description="Major facilitator superfamily (MFS) profile" evidence="7">
    <location>
        <begin position="168"/>
        <end position="613"/>
    </location>
</feature>
<dbReference type="InterPro" id="IPR031667">
    <property type="entry name" value="RDD1"/>
</dbReference>
<dbReference type="InterPro" id="IPR005828">
    <property type="entry name" value="MFS_sugar_transport-like"/>
</dbReference>
<gene>
    <name evidence="8" type="ORF">JOB18_016090</name>
</gene>
<sequence>MTVFKHGVVFSWTCLWDMFEGHNVPRGLKTRRSQEEKKERTETMGAQDKEKKSEEEEEEGEAAPPAAGKKEKSSKEVYFSVLPDRYEPLIEEEEEETAEVRRRRKEEKKRRKKRKYKKYRKNVGRTIRFTLRCLMLGLQNMASVYVSPVSAATAVVTELSVYLRLSLVFVFTSFLFFLDIFTAAVVPLSCAGAGAGRYGNTSSSAARGTPAEPTDDNNNNNNNNQSHPGVEDSVCAWTHWLSYGQTVFMFGQLLGSMIGGTLSDRYGKRPVLLVCVYVHAACGLVPALLPQPLVFLTIRGLTGVCCCCINMCSFSLAVEWTPPSSRLWPPAFLPFCFSVGTMLSCPLSWFSSTWTSLHLMLSLPQLVCLPLFLSIPESPRWLLLKRKTDVLDRYRDNSPADEQCLTLLLSCSDLQSAQKEEPPTGPSPSDIVHLRHPTILVRLFIMSYLSAASALTYFGICMNISSFGVGVYSAHFFSGLSEAPCLLVPLLRLGRRPISMLALFLSGSACFLSLLLSRHNGEAVLVMSLALLGKLCILAAIFISTLYSIELFPTVVRQRCMSLVNMSFRLGCLVNALVPPTVNGAISLAAMVVYSSGPIIGCGLCLLLPETSDGPLPDSVEDCDRQPWMKAPSGGHDEKQTHVI</sequence>
<dbReference type="PROSITE" id="PS50850">
    <property type="entry name" value="MFS"/>
    <property type="match status" value="1"/>
</dbReference>
<dbReference type="Proteomes" id="UP000693946">
    <property type="component" value="Linkage Group LG2"/>
</dbReference>
<evidence type="ECO:0000256" key="4">
    <source>
        <dbReference type="ARBA" id="ARBA00023136"/>
    </source>
</evidence>
<keyword evidence="2 6" id="KW-0812">Transmembrane</keyword>
<feature type="region of interest" description="Disordered" evidence="5">
    <location>
        <begin position="93"/>
        <end position="117"/>
    </location>
</feature>
<feature type="transmembrane region" description="Helical" evidence="6">
    <location>
        <begin position="330"/>
        <end position="350"/>
    </location>
</feature>
<dbReference type="PANTHER" id="PTHR24064">
    <property type="entry name" value="SOLUTE CARRIER FAMILY 22 MEMBER"/>
    <property type="match status" value="1"/>
</dbReference>
<dbReference type="Pfam" id="PF00083">
    <property type="entry name" value="Sugar_tr"/>
    <property type="match status" value="1"/>
</dbReference>
<feature type="transmembrane region" description="Helical" evidence="6">
    <location>
        <begin position="295"/>
        <end position="318"/>
    </location>
</feature>
<feature type="transmembrane region" description="Helical" evidence="6">
    <location>
        <begin position="167"/>
        <end position="188"/>
    </location>
</feature>
<comment type="caution">
    <text evidence="8">The sequence shown here is derived from an EMBL/GenBank/DDBJ whole genome shotgun (WGS) entry which is preliminary data.</text>
</comment>
<keyword evidence="3 6" id="KW-1133">Transmembrane helix</keyword>
<evidence type="ECO:0000256" key="3">
    <source>
        <dbReference type="ARBA" id="ARBA00022989"/>
    </source>
</evidence>
<evidence type="ECO:0000256" key="6">
    <source>
        <dbReference type="SAM" id="Phobius"/>
    </source>
</evidence>
<feature type="transmembrane region" description="Helical" evidence="6">
    <location>
        <begin position="523"/>
        <end position="548"/>
    </location>
</feature>
<evidence type="ECO:0000313" key="9">
    <source>
        <dbReference type="Proteomes" id="UP000693946"/>
    </source>
</evidence>
<evidence type="ECO:0000313" key="8">
    <source>
        <dbReference type="EMBL" id="KAG7502224.1"/>
    </source>
</evidence>
<feature type="transmembrane region" description="Helical" evidence="6">
    <location>
        <begin position="584"/>
        <end position="608"/>
    </location>
</feature>
<evidence type="ECO:0000259" key="7">
    <source>
        <dbReference type="PROSITE" id="PS50850"/>
    </source>
</evidence>
<feature type="transmembrane region" description="Helical" evidence="6">
    <location>
        <begin position="271"/>
        <end position="289"/>
    </location>
</feature>
<feature type="transmembrane region" description="Helical" evidence="6">
    <location>
        <begin position="129"/>
        <end position="147"/>
    </location>
</feature>
<dbReference type="GO" id="GO:0016020">
    <property type="term" value="C:membrane"/>
    <property type="evidence" value="ECO:0007669"/>
    <property type="project" value="UniProtKB-SubCell"/>
</dbReference>
<dbReference type="EMBL" id="JAGKHQ010000012">
    <property type="protein sequence ID" value="KAG7502224.1"/>
    <property type="molecule type" value="Genomic_DNA"/>
</dbReference>
<feature type="compositionally biased region" description="Basic residues" evidence="5">
    <location>
        <begin position="101"/>
        <end position="117"/>
    </location>
</feature>
<feature type="region of interest" description="Disordered" evidence="5">
    <location>
        <begin position="28"/>
        <end position="75"/>
    </location>
</feature>
<feature type="compositionally biased region" description="Basic and acidic residues" evidence="5">
    <location>
        <begin position="32"/>
        <end position="54"/>
    </location>
</feature>
<feature type="transmembrane region" description="Helical" evidence="6">
    <location>
        <begin position="498"/>
        <end position="517"/>
    </location>
</feature>
<organism evidence="8 9">
    <name type="scientific">Solea senegalensis</name>
    <name type="common">Senegalese sole</name>
    <dbReference type="NCBI Taxonomy" id="28829"/>
    <lineage>
        <taxon>Eukaryota</taxon>
        <taxon>Metazoa</taxon>
        <taxon>Chordata</taxon>
        <taxon>Craniata</taxon>
        <taxon>Vertebrata</taxon>
        <taxon>Euteleostomi</taxon>
        <taxon>Actinopterygii</taxon>
        <taxon>Neopterygii</taxon>
        <taxon>Teleostei</taxon>
        <taxon>Neoteleostei</taxon>
        <taxon>Acanthomorphata</taxon>
        <taxon>Carangaria</taxon>
        <taxon>Pleuronectiformes</taxon>
        <taxon>Pleuronectoidei</taxon>
        <taxon>Soleidae</taxon>
        <taxon>Solea</taxon>
    </lineage>
</organism>
<dbReference type="GO" id="GO:0022857">
    <property type="term" value="F:transmembrane transporter activity"/>
    <property type="evidence" value="ECO:0007669"/>
    <property type="project" value="InterPro"/>
</dbReference>
<evidence type="ECO:0000256" key="5">
    <source>
        <dbReference type="SAM" id="MobiDB-lite"/>
    </source>
</evidence>
<feature type="region of interest" description="Disordered" evidence="5">
    <location>
        <begin position="202"/>
        <end position="225"/>
    </location>
</feature>
<evidence type="ECO:0000256" key="2">
    <source>
        <dbReference type="ARBA" id="ARBA00022692"/>
    </source>
</evidence>
<evidence type="ECO:0000256" key="1">
    <source>
        <dbReference type="ARBA" id="ARBA00004141"/>
    </source>
</evidence>